<name>A0ABD5V672_9EURY</name>
<accession>A0ABD5V672</accession>
<comment type="caution">
    <text evidence="2">The sequence shown here is derived from an EMBL/GenBank/DDBJ whole genome shotgun (WGS) entry which is preliminary data.</text>
</comment>
<dbReference type="EMBL" id="JBHSXQ010000004">
    <property type="protein sequence ID" value="MFC6906306.1"/>
    <property type="molecule type" value="Genomic_DNA"/>
</dbReference>
<feature type="region of interest" description="Disordered" evidence="1">
    <location>
        <begin position="1"/>
        <end position="80"/>
    </location>
</feature>
<dbReference type="Proteomes" id="UP001596312">
    <property type="component" value="Unassembled WGS sequence"/>
</dbReference>
<evidence type="ECO:0000313" key="3">
    <source>
        <dbReference type="Proteomes" id="UP001596312"/>
    </source>
</evidence>
<keyword evidence="3" id="KW-1185">Reference proteome</keyword>
<gene>
    <name evidence="2" type="ORF">ACFQGH_14005</name>
</gene>
<feature type="region of interest" description="Disordered" evidence="1">
    <location>
        <begin position="106"/>
        <end position="140"/>
    </location>
</feature>
<sequence length="140" mass="14996">MADVSTESEKTRAEVAEYLREFADELSPRGEGATDDDRDRSRMGKDRTGTEDARTGDAGTGDAREAGDRTTDDRTATDRKVTVIAGNESATIVPPETLSFGVEVDSEDSLLGGPTGERGVTFSLGWSSDDVETDDELDVE</sequence>
<feature type="compositionally biased region" description="Basic and acidic residues" evidence="1">
    <location>
        <begin position="7"/>
        <end position="28"/>
    </location>
</feature>
<evidence type="ECO:0008006" key="4">
    <source>
        <dbReference type="Google" id="ProtNLM"/>
    </source>
</evidence>
<dbReference type="AlphaFoldDB" id="A0ABD5V672"/>
<feature type="compositionally biased region" description="Acidic residues" evidence="1">
    <location>
        <begin position="129"/>
        <end position="140"/>
    </location>
</feature>
<evidence type="ECO:0000256" key="1">
    <source>
        <dbReference type="SAM" id="MobiDB-lite"/>
    </source>
</evidence>
<protein>
    <recommendedName>
        <fullName evidence="4">Amphi-Trp domain-containing protein</fullName>
    </recommendedName>
</protein>
<feature type="compositionally biased region" description="Basic and acidic residues" evidence="1">
    <location>
        <begin position="35"/>
        <end position="55"/>
    </location>
</feature>
<dbReference type="RefSeq" id="WP_340604863.1">
    <property type="nucleotide sequence ID" value="NZ_JBBMXV010000004.1"/>
</dbReference>
<reference evidence="2 3" key="1">
    <citation type="journal article" date="2019" name="Int. J. Syst. Evol. Microbiol.">
        <title>The Global Catalogue of Microorganisms (GCM) 10K type strain sequencing project: providing services to taxonomists for standard genome sequencing and annotation.</title>
        <authorList>
            <consortium name="The Broad Institute Genomics Platform"/>
            <consortium name="The Broad Institute Genome Sequencing Center for Infectious Disease"/>
            <person name="Wu L."/>
            <person name="Ma J."/>
        </authorList>
    </citation>
    <scope>NUCLEOTIDE SEQUENCE [LARGE SCALE GENOMIC DNA]</scope>
    <source>
        <strain evidence="2 3">CGMCC 1.3240</strain>
    </source>
</reference>
<proteinExistence type="predicted"/>
<evidence type="ECO:0000313" key="2">
    <source>
        <dbReference type="EMBL" id="MFC6906306.1"/>
    </source>
</evidence>
<organism evidence="2 3">
    <name type="scientific">Halalkalicoccus tibetensis</name>
    <dbReference type="NCBI Taxonomy" id="175632"/>
    <lineage>
        <taxon>Archaea</taxon>
        <taxon>Methanobacteriati</taxon>
        <taxon>Methanobacteriota</taxon>
        <taxon>Stenosarchaea group</taxon>
        <taxon>Halobacteria</taxon>
        <taxon>Halobacteriales</taxon>
        <taxon>Halococcaceae</taxon>
        <taxon>Halalkalicoccus</taxon>
    </lineage>
</organism>
<feature type="compositionally biased region" description="Basic and acidic residues" evidence="1">
    <location>
        <begin position="62"/>
        <end position="80"/>
    </location>
</feature>